<comment type="similarity">
    <text evidence="3 12">Belongs to the PIGV family.</text>
</comment>
<keyword evidence="5 12" id="KW-0337">GPI-anchor biosynthesis</keyword>
<comment type="pathway">
    <text evidence="2 12">Glycolipid biosynthesis; glycosylphosphatidylinositol-anchor biosynthesis.</text>
</comment>
<feature type="transmembrane region" description="Helical" evidence="12">
    <location>
        <begin position="351"/>
        <end position="371"/>
    </location>
</feature>
<organism evidence="13 14">
    <name type="scientific">Crepidotus variabilis</name>
    <dbReference type="NCBI Taxonomy" id="179855"/>
    <lineage>
        <taxon>Eukaryota</taxon>
        <taxon>Fungi</taxon>
        <taxon>Dikarya</taxon>
        <taxon>Basidiomycota</taxon>
        <taxon>Agaricomycotina</taxon>
        <taxon>Agaricomycetes</taxon>
        <taxon>Agaricomycetidae</taxon>
        <taxon>Agaricales</taxon>
        <taxon>Agaricineae</taxon>
        <taxon>Crepidotaceae</taxon>
        <taxon>Crepidotus</taxon>
    </lineage>
</organism>
<evidence type="ECO:0000256" key="3">
    <source>
        <dbReference type="ARBA" id="ARBA00008698"/>
    </source>
</evidence>
<dbReference type="GO" id="GO:0000009">
    <property type="term" value="F:alpha-1,6-mannosyltransferase activity"/>
    <property type="evidence" value="ECO:0007669"/>
    <property type="project" value="InterPro"/>
</dbReference>
<evidence type="ECO:0000256" key="1">
    <source>
        <dbReference type="ARBA" id="ARBA00004477"/>
    </source>
</evidence>
<evidence type="ECO:0000256" key="10">
    <source>
        <dbReference type="ARBA" id="ARBA00022989"/>
    </source>
</evidence>
<evidence type="ECO:0000256" key="6">
    <source>
        <dbReference type="ARBA" id="ARBA00022676"/>
    </source>
</evidence>
<keyword evidence="10 12" id="KW-1133">Transmembrane helix</keyword>
<feature type="transmembrane region" description="Helical" evidence="12">
    <location>
        <begin position="175"/>
        <end position="200"/>
    </location>
</feature>
<keyword evidence="7 12" id="KW-0808">Transferase</keyword>
<feature type="transmembrane region" description="Helical" evidence="12">
    <location>
        <begin position="84"/>
        <end position="107"/>
    </location>
</feature>
<comment type="subcellular location">
    <subcellularLocation>
        <location evidence="1 12">Endoplasmic reticulum membrane</location>
        <topology evidence="1 12">Multi-pass membrane protein</topology>
    </subcellularLocation>
</comment>
<dbReference type="GO" id="GO:0031501">
    <property type="term" value="C:mannosyltransferase complex"/>
    <property type="evidence" value="ECO:0007669"/>
    <property type="project" value="TreeGrafter"/>
</dbReference>
<keyword evidence="8 12" id="KW-0812">Transmembrane</keyword>
<dbReference type="GO" id="GO:0006506">
    <property type="term" value="P:GPI anchor biosynthetic process"/>
    <property type="evidence" value="ECO:0007669"/>
    <property type="project" value="UniProtKB-KW"/>
</dbReference>
<evidence type="ECO:0000256" key="2">
    <source>
        <dbReference type="ARBA" id="ARBA00004687"/>
    </source>
</evidence>
<evidence type="ECO:0000256" key="12">
    <source>
        <dbReference type="RuleBase" id="RU363112"/>
    </source>
</evidence>
<dbReference type="EMBL" id="MU157847">
    <property type="protein sequence ID" value="KAF9529293.1"/>
    <property type="molecule type" value="Genomic_DNA"/>
</dbReference>
<evidence type="ECO:0000256" key="7">
    <source>
        <dbReference type="ARBA" id="ARBA00022679"/>
    </source>
</evidence>
<dbReference type="InterPro" id="IPR007315">
    <property type="entry name" value="PIG-V/Gpi18"/>
</dbReference>
<dbReference type="PANTHER" id="PTHR12468:SF2">
    <property type="entry name" value="GPI MANNOSYLTRANSFERASE 2"/>
    <property type="match status" value="1"/>
</dbReference>
<feature type="transmembrane region" description="Helical" evidence="12">
    <location>
        <begin position="282"/>
        <end position="300"/>
    </location>
</feature>
<keyword evidence="11 12" id="KW-0472">Membrane</keyword>
<keyword evidence="9 12" id="KW-0256">Endoplasmic reticulum</keyword>
<sequence length="402" mass="45502">MGLTPDDHRQILRRLSWASAGLYGLVRCLSSSLSLFDESPLLIHNKFLRWDLIHFAAIADQGYTYEEQWAFLPGAPLFMYISKYLVGFATNNVLACEIFTSVALSLLAFESIQTLYNLSLLHLKSPRLALLASALALLPSSPVTFFFVPYNEPFFTFLSYKGMHACATQQWTKAALFFAVASTFRSNGILLAGFLLWGLLVQPFMTGKRIYISTLIRSTILTAIIFVPFISYQAIAYMIFCLDKPISNPVSWRNKFPPSIYTHVQSKYWNVGFLRYWTVSQVPNFVIAVPPMALIFAYAGHHLRSVSKIFLAEGLRQTPSVKFQNALFITPHALHALLFSSILLFASHTQIVLRLAASMPFTYWAAAWLYIEYPRLGGVWVTWSLMWGLISTILWATFLPPA</sequence>
<name>A0A9P6JQX2_9AGAR</name>
<evidence type="ECO:0000256" key="5">
    <source>
        <dbReference type="ARBA" id="ARBA00022502"/>
    </source>
</evidence>
<comment type="function">
    <text evidence="12">Mannosyltransferase involved in glycosylphosphatidylinositol-anchor biosynthesis.</text>
</comment>
<evidence type="ECO:0000313" key="13">
    <source>
        <dbReference type="EMBL" id="KAF9529293.1"/>
    </source>
</evidence>
<proteinExistence type="inferred from homology"/>
<dbReference type="GO" id="GO:0005789">
    <property type="term" value="C:endoplasmic reticulum membrane"/>
    <property type="evidence" value="ECO:0007669"/>
    <property type="project" value="UniProtKB-SubCell"/>
</dbReference>
<dbReference type="PANTHER" id="PTHR12468">
    <property type="entry name" value="GPI MANNOSYLTRANSFERASE 2"/>
    <property type="match status" value="1"/>
</dbReference>
<dbReference type="OrthoDB" id="10252502at2759"/>
<feature type="transmembrane region" description="Helical" evidence="12">
    <location>
        <begin position="326"/>
        <end position="345"/>
    </location>
</feature>
<evidence type="ECO:0000313" key="14">
    <source>
        <dbReference type="Proteomes" id="UP000807306"/>
    </source>
</evidence>
<evidence type="ECO:0000256" key="9">
    <source>
        <dbReference type="ARBA" id="ARBA00022824"/>
    </source>
</evidence>
<dbReference type="EC" id="2.4.1.-" evidence="12"/>
<reference evidence="13" key="1">
    <citation type="submission" date="2020-11" db="EMBL/GenBank/DDBJ databases">
        <authorList>
            <consortium name="DOE Joint Genome Institute"/>
            <person name="Ahrendt S."/>
            <person name="Riley R."/>
            <person name="Andreopoulos W."/>
            <person name="Labutti K."/>
            <person name="Pangilinan J."/>
            <person name="Ruiz-Duenas F.J."/>
            <person name="Barrasa J.M."/>
            <person name="Sanchez-Garcia M."/>
            <person name="Camarero S."/>
            <person name="Miyauchi S."/>
            <person name="Serrano A."/>
            <person name="Linde D."/>
            <person name="Babiker R."/>
            <person name="Drula E."/>
            <person name="Ayuso-Fernandez I."/>
            <person name="Pacheco R."/>
            <person name="Padilla G."/>
            <person name="Ferreira P."/>
            <person name="Barriuso J."/>
            <person name="Kellner H."/>
            <person name="Castanera R."/>
            <person name="Alfaro M."/>
            <person name="Ramirez L."/>
            <person name="Pisabarro A.G."/>
            <person name="Kuo A."/>
            <person name="Tritt A."/>
            <person name="Lipzen A."/>
            <person name="He G."/>
            <person name="Yan M."/>
            <person name="Ng V."/>
            <person name="Cullen D."/>
            <person name="Martin F."/>
            <person name="Rosso M.-N."/>
            <person name="Henrissat B."/>
            <person name="Hibbett D."/>
            <person name="Martinez A.T."/>
            <person name="Grigoriev I.V."/>
        </authorList>
    </citation>
    <scope>NUCLEOTIDE SEQUENCE</scope>
    <source>
        <strain evidence="13">CBS 506.95</strain>
    </source>
</reference>
<evidence type="ECO:0000256" key="11">
    <source>
        <dbReference type="ARBA" id="ARBA00023136"/>
    </source>
</evidence>
<feature type="transmembrane region" description="Helical" evidence="12">
    <location>
        <begin position="378"/>
        <end position="398"/>
    </location>
</feature>
<feature type="transmembrane region" description="Helical" evidence="12">
    <location>
        <begin position="220"/>
        <end position="240"/>
    </location>
</feature>
<keyword evidence="6 12" id="KW-0328">Glycosyltransferase</keyword>
<protein>
    <recommendedName>
        <fullName evidence="4 12">GPI mannosyltransferase 2</fullName>
        <ecNumber evidence="12">2.4.1.-</ecNumber>
    </recommendedName>
</protein>
<dbReference type="GO" id="GO:0004376">
    <property type="term" value="F:GPI mannosyltransferase activity"/>
    <property type="evidence" value="ECO:0007669"/>
    <property type="project" value="InterPro"/>
</dbReference>
<evidence type="ECO:0000256" key="8">
    <source>
        <dbReference type="ARBA" id="ARBA00022692"/>
    </source>
</evidence>
<dbReference type="AlphaFoldDB" id="A0A9P6JQX2"/>
<comment type="caution">
    <text evidence="13">The sequence shown here is derived from an EMBL/GenBank/DDBJ whole genome shotgun (WGS) entry which is preliminary data.</text>
</comment>
<gene>
    <name evidence="13" type="ORF">CPB83DRAFT_812665</name>
</gene>
<dbReference type="Pfam" id="PF04188">
    <property type="entry name" value="Mannosyl_trans2"/>
    <property type="match status" value="1"/>
</dbReference>
<evidence type="ECO:0000256" key="4">
    <source>
        <dbReference type="ARBA" id="ARBA00013795"/>
    </source>
</evidence>
<accession>A0A9P6JQX2</accession>
<feature type="transmembrane region" description="Helical" evidence="12">
    <location>
        <begin position="128"/>
        <end position="150"/>
    </location>
</feature>
<keyword evidence="14" id="KW-1185">Reference proteome</keyword>
<dbReference type="Proteomes" id="UP000807306">
    <property type="component" value="Unassembled WGS sequence"/>
</dbReference>